<sequence>MFDPNIFLNDRDLNDPDGNGQPFLPDLQQFFMANIPFETDNGEFPKREDMLEAMFPPRPDLEPFDPSVFFSFDPTLFPPDAQDIQRFITQPFEFFPIVNSDNSTKEKPESTKYENQLLPKPQIMYSNTAKIGTLTLEERHLKLQKFWEKRKKRNFSKKISYECRKRVADDRIRIRGRFVSKIQAEALRGLENEKNNVSFPDKKE</sequence>
<evidence type="ECO:0000313" key="5">
    <source>
        <dbReference type="Proteomes" id="UP001162131"/>
    </source>
</evidence>
<dbReference type="PROSITE" id="PS51017">
    <property type="entry name" value="CCT"/>
    <property type="match status" value="1"/>
</dbReference>
<keyword evidence="2" id="KW-0539">Nucleus</keyword>
<accession>A0AAU9K2E1</accession>
<organism evidence="4 5">
    <name type="scientific">Blepharisma stoltei</name>
    <dbReference type="NCBI Taxonomy" id="1481888"/>
    <lineage>
        <taxon>Eukaryota</taxon>
        <taxon>Sar</taxon>
        <taxon>Alveolata</taxon>
        <taxon>Ciliophora</taxon>
        <taxon>Postciliodesmatophora</taxon>
        <taxon>Heterotrichea</taxon>
        <taxon>Heterotrichida</taxon>
        <taxon>Blepharismidae</taxon>
        <taxon>Blepharisma</taxon>
    </lineage>
</organism>
<evidence type="ECO:0000256" key="1">
    <source>
        <dbReference type="ARBA" id="ARBA00004123"/>
    </source>
</evidence>
<protein>
    <recommendedName>
        <fullName evidence="3">CCT domain-containing protein</fullName>
    </recommendedName>
</protein>
<dbReference type="Proteomes" id="UP001162131">
    <property type="component" value="Unassembled WGS sequence"/>
</dbReference>
<dbReference type="InterPro" id="IPR045281">
    <property type="entry name" value="CONSTANS-like"/>
</dbReference>
<dbReference type="EMBL" id="CAJZBQ010000043">
    <property type="protein sequence ID" value="CAG9327362.1"/>
    <property type="molecule type" value="Genomic_DNA"/>
</dbReference>
<dbReference type="AlphaFoldDB" id="A0AAU9K2E1"/>
<name>A0AAU9K2E1_9CILI</name>
<dbReference type="PANTHER" id="PTHR31319:SF77">
    <property type="entry name" value="ZINC FINGER PROTEIN CONSTANS-LIKE 4"/>
    <property type="match status" value="1"/>
</dbReference>
<keyword evidence="5" id="KW-1185">Reference proteome</keyword>
<dbReference type="GO" id="GO:0005634">
    <property type="term" value="C:nucleus"/>
    <property type="evidence" value="ECO:0007669"/>
    <property type="project" value="UniProtKB-SubCell"/>
</dbReference>
<dbReference type="Pfam" id="PF06203">
    <property type="entry name" value="CCT"/>
    <property type="match status" value="1"/>
</dbReference>
<evidence type="ECO:0000259" key="3">
    <source>
        <dbReference type="PROSITE" id="PS51017"/>
    </source>
</evidence>
<reference evidence="4" key="1">
    <citation type="submission" date="2021-09" db="EMBL/GenBank/DDBJ databases">
        <authorList>
            <consortium name="AG Swart"/>
            <person name="Singh M."/>
            <person name="Singh A."/>
            <person name="Seah K."/>
            <person name="Emmerich C."/>
        </authorList>
    </citation>
    <scope>NUCLEOTIDE SEQUENCE</scope>
    <source>
        <strain evidence="4">ATCC30299</strain>
    </source>
</reference>
<dbReference type="InterPro" id="IPR010402">
    <property type="entry name" value="CCT_domain"/>
</dbReference>
<feature type="domain" description="CCT" evidence="3">
    <location>
        <begin position="139"/>
        <end position="181"/>
    </location>
</feature>
<dbReference type="PANTHER" id="PTHR31319">
    <property type="entry name" value="ZINC FINGER PROTEIN CONSTANS-LIKE 4"/>
    <property type="match status" value="1"/>
</dbReference>
<evidence type="ECO:0000256" key="2">
    <source>
        <dbReference type="ARBA" id="ARBA00023242"/>
    </source>
</evidence>
<evidence type="ECO:0000313" key="4">
    <source>
        <dbReference type="EMBL" id="CAG9327362.1"/>
    </source>
</evidence>
<comment type="subcellular location">
    <subcellularLocation>
        <location evidence="1">Nucleus</location>
    </subcellularLocation>
</comment>
<proteinExistence type="predicted"/>
<gene>
    <name evidence="4" type="ORF">BSTOLATCC_MIC43401</name>
</gene>
<comment type="caution">
    <text evidence="4">The sequence shown here is derived from an EMBL/GenBank/DDBJ whole genome shotgun (WGS) entry which is preliminary data.</text>
</comment>